<dbReference type="EMBL" id="AWWV01010206">
    <property type="protein sequence ID" value="OMO81215.1"/>
    <property type="molecule type" value="Genomic_DNA"/>
</dbReference>
<sequence>MAERMKIVDDESKAKSLVGGSNKRPRVPGKESRQPHTVKLETTFLPAGNVGKL</sequence>
<protein>
    <submittedName>
        <fullName evidence="2">Uncharacterized protein</fullName>
    </submittedName>
</protein>
<dbReference type="OrthoDB" id="10275906at2759"/>
<dbReference type="Proteomes" id="UP000188268">
    <property type="component" value="Unassembled WGS sequence"/>
</dbReference>
<reference evidence="2 3" key="1">
    <citation type="submission" date="2013-09" db="EMBL/GenBank/DDBJ databases">
        <title>Corchorus capsularis genome sequencing.</title>
        <authorList>
            <person name="Alam M."/>
            <person name="Haque M.S."/>
            <person name="Islam M.S."/>
            <person name="Emdad E.M."/>
            <person name="Islam M.M."/>
            <person name="Ahmed B."/>
            <person name="Halim A."/>
            <person name="Hossen Q.M.M."/>
            <person name="Hossain M.Z."/>
            <person name="Ahmed R."/>
            <person name="Khan M.M."/>
            <person name="Islam R."/>
            <person name="Rashid M.M."/>
            <person name="Khan S.A."/>
            <person name="Rahman M.S."/>
            <person name="Alam M."/>
        </authorList>
    </citation>
    <scope>NUCLEOTIDE SEQUENCE [LARGE SCALE GENOMIC DNA]</scope>
    <source>
        <strain evidence="3">cv. CVL-1</strain>
        <tissue evidence="2">Whole seedling</tissue>
    </source>
</reference>
<dbReference type="Gramene" id="OMO81215">
    <property type="protein sequence ID" value="OMO81215"/>
    <property type="gene ID" value="CCACVL1_12549"/>
</dbReference>
<comment type="caution">
    <text evidence="2">The sequence shown here is derived from an EMBL/GenBank/DDBJ whole genome shotgun (WGS) entry which is preliminary data.</text>
</comment>
<proteinExistence type="predicted"/>
<evidence type="ECO:0000313" key="2">
    <source>
        <dbReference type="EMBL" id="OMO81215.1"/>
    </source>
</evidence>
<evidence type="ECO:0000256" key="1">
    <source>
        <dbReference type="SAM" id="MobiDB-lite"/>
    </source>
</evidence>
<organism evidence="2 3">
    <name type="scientific">Corchorus capsularis</name>
    <name type="common">Jute</name>
    <dbReference type="NCBI Taxonomy" id="210143"/>
    <lineage>
        <taxon>Eukaryota</taxon>
        <taxon>Viridiplantae</taxon>
        <taxon>Streptophyta</taxon>
        <taxon>Embryophyta</taxon>
        <taxon>Tracheophyta</taxon>
        <taxon>Spermatophyta</taxon>
        <taxon>Magnoliopsida</taxon>
        <taxon>eudicotyledons</taxon>
        <taxon>Gunneridae</taxon>
        <taxon>Pentapetalae</taxon>
        <taxon>rosids</taxon>
        <taxon>malvids</taxon>
        <taxon>Malvales</taxon>
        <taxon>Malvaceae</taxon>
        <taxon>Grewioideae</taxon>
        <taxon>Apeibeae</taxon>
        <taxon>Corchorus</taxon>
    </lineage>
</organism>
<evidence type="ECO:0000313" key="3">
    <source>
        <dbReference type="Proteomes" id="UP000188268"/>
    </source>
</evidence>
<feature type="compositionally biased region" description="Basic and acidic residues" evidence="1">
    <location>
        <begin position="1"/>
        <end position="14"/>
    </location>
</feature>
<name>A0A1R3IF93_COCAP</name>
<keyword evidence="3" id="KW-1185">Reference proteome</keyword>
<dbReference type="AlphaFoldDB" id="A0A1R3IF93"/>
<feature type="region of interest" description="Disordered" evidence="1">
    <location>
        <begin position="1"/>
        <end position="38"/>
    </location>
</feature>
<gene>
    <name evidence="2" type="ORF">CCACVL1_12549</name>
</gene>
<accession>A0A1R3IF93</accession>